<sequence>MIYLKLFLIFCKIGVVSFGGGYSMLPMVQDEVVSRGWLTESELMNFIGVAESTPGPIAVNLATFIGSSQAGILGALCATVGVVLPSFVIILIIAAVFRTFLKNRVVQGALVGIRGVIVGLICATGLWLAVQLLFLTGEGGGFGFDWRALVIAAGLTAEAIVLKKCFKRSASPIMLILTAAALGALLYMI</sequence>
<feature type="transmembrane region" description="Helical" evidence="7">
    <location>
        <begin position="109"/>
        <end position="134"/>
    </location>
</feature>
<evidence type="ECO:0000313" key="8">
    <source>
        <dbReference type="EMBL" id="HIZ03268.1"/>
    </source>
</evidence>
<comment type="similarity">
    <text evidence="2">Belongs to the chromate ion transporter (CHR) (TC 2.A.51) family.</text>
</comment>
<dbReference type="InterPro" id="IPR052518">
    <property type="entry name" value="CHR_Transporter"/>
</dbReference>
<dbReference type="PANTHER" id="PTHR43663">
    <property type="entry name" value="CHROMATE TRANSPORT PROTEIN-RELATED"/>
    <property type="match status" value="1"/>
</dbReference>
<comment type="caution">
    <text evidence="8">The sequence shown here is derived from an EMBL/GenBank/DDBJ whole genome shotgun (WGS) entry which is preliminary data.</text>
</comment>
<proteinExistence type="inferred from homology"/>
<protein>
    <submittedName>
        <fullName evidence="8">Chromate transporter</fullName>
    </submittedName>
</protein>
<comment type="subcellular location">
    <subcellularLocation>
        <location evidence="1">Cell membrane</location>
        <topology evidence="1">Multi-pass membrane protein</topology>
    </subcellularLocation>
</comment>
<feature type="transmembrane region" description="Helical" evidence="7">
    <location>
        <begin position="72"/>
        <end position="97"/>
    </location>
</feature>
<dbReference type="InterPro" id="IPR003370">
    <property type="entry name" value="Chromate_transpt"/>
</dbReference>
<feature type="transmembrane region" description="Helical" evidence="7">
    <location>
        <begin position="169"/>
        <end position="188"/>
    </location>
</feature>
<keyword evidence="6 7" id="KW-0472">Membrane</keyword>
<dbReference type="EMBL" id="DXCL01000020">
    <property type="protein sequence ID" value="HIZ03268.1"/>
    <property type="molecule type" value="Genomic_DNA"/>
</dbReference>
<feature type="transmembrane region" description="Helical" evidence="7">
    <location>
        <begin position="6"/>
        <end position="25"/>
    </location>
</feature>
<dbReference type="GO" id="GO:0005886">
    <property type="term" value="C:plasma membrane"/>
    <property type="evidence" value="ECO:0007669"/>
    <property type="project" value="UniProtKB-SubCell"/>
</dbReference>
<keyword evidence="3" id="KW-1003">Cell membrane</keyword>
<dbReference type="Proteomes" id="UP000824132">
    <property type="component" value="Unassembled WGS sequence"/>
</dbReference>
<dbReference type="Pfam" id="PF02417">
    <property type="entry name" value="Chromate_transp"/>
    <property type="match status" value="1"/>
</dbReference>
<feature type="transmembrane region" description="Helical" evidence="7">
    <location>
        <begin position="146"/>
        <end position="162"/>
    </location>
</feature>
<keyword evidence="4 7" id="KW-0812">Transmembrane</keyword>
<evidence type="ECO:0000313" key="9">
    <source>
        <dbReference type="Proteomes" id="UP000824132"/>
    </source>
</evidence>
<accession>A0A9D2CYN5</accession>
<dbReference type="GO" id="GO:0015109">
    <property type="term" value="F:chromate transmembrane transporter activity"/>
    <property type="evidence" value="ECO:0007669"/>
    <property type="project" value="InterPro"/>
</dbReference>
<name>A0A9D2CYN5_9FIRM</name>
<dbReference type="AlphaFoldDB" id="A0A9D2CYN5"/>
<reference evidence="8" key="1">
    <citation type="journal article" date="2021" name="PeerJ">
        <title>Extensive microbial diversity within the chicken gut microbiome revealed by metagenomics and culture.</title>
        <authorList>
            <person name="Gilroy R."/>
            <person name="Ravi A."/>
            <person name="Getino M."/>
            <person name="Pursley I."/>
            <person name="Horton D.L."/>
            <person name="Alikhan N.F."/>
            <person name="Baker D."/>
            <person name="Gharbi K."/>
            <person name="Hall N."/>
            <person name="Watson M."/>
            <person name="Adriaenssens E.M."/>
            <person name="Foster-Nyarko E."/>
            <person name="Jarju S."/>
            <person name="Secka A."/>
            <person name="Antonio M."/>
            <person name="Oren A."/>
            <person name="Chaudhuri R.R."/>
            <person name="La Ragione R."/>
            <person name="Hildebrand F."/>
            <person name="Pallen M.J."/>
        </authorList>
    </citation>
    <scope>NUCLEOTIDE SEQUENCE</scope>
    <source>
        <strain evidence="8">CHK187-5294</strain>
    </source>
</reference>
<organism evidence="8 9">
    <name type="scientific">Candidatus Borkfalkia avistercoris</name>
    <dbReference type="NCBI Taxonomy" id="2838504"/>
    <lineage>
        <taxon>Bacteria</taxon>
        <taxon>Bacillati</taxon>
        <taxon>Bacillota</taxon>
        <taxon>Clostridia</taxon>
        <taxon>Christensenellales</taxon>
        <taxon>Christensenellaceae</taxon>
        <taxon>Candidatus Borkfalkia</taxon>
    </lineage>
</organism>
<evidence type="ECO:0000256" key="2">
    <source>
        <dbReference type="ARBA" id="ARBA00005262"/>
    </source>
</evidence>
<evidence type="ECO:0000256" key="1">
    <source>
        <dbReference type="ARBA" id="ARBA00004651"/>
    </source>
</evidence>
<evidence type="ECO:0000256" key="7">
    <source>
        <dbReference type="SAM" id="Phobius"/>
    </source>
</evidence>
<gene>
    <name evidence="8" type="ORF">H9727_03180</name>
</gene>
<evidence type="ECO:0000256" key="4">
    <source>
        <dbReference type="ARBA" id="ARBA00022692"/>
    </source>
</evidence>
<evidence type="ECO:0000256" key="5">
    <source>
        <dbReference type="ARBA" id="ARBA00022989"/>
    </source>
</evidence>
<keyword evidence="5 7" id="KW-1133">Transmembrane helix</keyword>
<evidence type="ECO:0000256" key="3">
    <source>
        <dbReference type="ARBA" id="ARBA00022475"/>
    </source>
</evidence>
<dbReference type="PANTHER" id="PTHR43663:SF1">
    <property type="entry name" value="CHROMATE TRANSPORTER"/>
    <property type="match status" value="1"/>
</dbReference>
<evidence type="ECO:0000256" key="6">
    <source>
        <dbReference type="ARBA" id="ARBA00023136"/>
    </source>
</evidence>
<reference evidence="8" key="2">
    <citation type="submission" date="2021-04" db="EMBL/GenBank/DDBJ databases">
        <authorList>
            <person name="Gilroy R."/>
        </authorList>
    </citation>
    <scope>NUCLEOTIDE SEQUENCE</scope>
    <source>
        <strain evidence="8">CHK187-5294</strain>
    </source>
</reference>